<dbReference type="Proteomes" id="UP000176700">
    <property type="component" value="Unassembled WGS sequence"/>
</dbReference>
<comment type="caution">
    <text evidence="2">The sequence shown here is derived from an EMBL/GenBank/DDBJ whole genome shotgun (WGS) entry which is preliminary data.</text>
</comment>
<organism evidence="2 3">
    <name type="scientific">Candidatus Ryanbacteria bacterium RIFCSPHIGHO2_01_45_13</name>
    <dbReference type="NCBI Taxonomy" id="1802112"/>
    <lineage>
        <taxon>Bacteria</taxon>
        <taxon>Candidatus Ryaniibacteriota</taxon>
    </lineage>
</organism>
<name>A0A1G2FYW7_9BACT</name>
<protein>
    <recommendedName>
        <fullName evidence="1">PD-(D/E)XK endonuclease-like domain-containing protein</fullName>
    </recommendedName>
</protein>
<dbReference type="InterPro" id="IPR011604">
    <property type="entry name" value="PDDEXK-like_dom_sf"/>
</dbReference>
<evidence type="ECO:0000259" key="1">
    <source>
        <dbReference type="Pfam" id="PF12705"/>
    </source>
</evidence>
<sequence>MRKGNLFDPLSNKSYRLSRTKLELFMNCPRCFYLDRRFGIKQPAGYPFNLNAAVDFLLKKEFDIHRAKGKVHPLLKERGIEAIPFSHDELDEWRENFKGVRYLHTPTNFLVTGAVDDVWYDVNKELIVVDYKATSKNAKVTIDEPWQDSYKRQMEVYQWLLRRKGFRVSDVGYFVYCNAKRNKRTFGGKLEFDIDIIPYQGRDNWVEGILYEIRQCLTGGLPSYNELCPHCNYRRASQQVEAYEE</sequence>
<dbReference type="Gene3D" id="3.90.320.10">
    <property type="match status" value="1"/>
</dbReference>
<dbReference type="AlphaFoldDB" id="A0A1G2FYW7"/>
<dbReference type="EMBL" id="MHNI01000012">
    <property type="protein sequence ID" value="OGZ43027.1"/>
    <property type="molecule type" value="Genomic_DNA"/>
</dbReference>
<proteinExistence type="predicted"/>
<evidence type="ECO:0000313" key="2">
    <source>
        <dbReference type="EMBL" id="OGZ43027.1"/>
    </source>
</evidence>
<evidence type="ECO:0000313" key="3">
    <source>
        <dbReference type="Proteomes" id="UP000176700"/>
    </source>
</evidence>
<feature type="domain" description="PD-(D/E)XK endonuclease-like" evidence="1">
    <location>
        <begin position="73"/>
        <end position="235"/>
    </location>
</feature>
<reference evidence="2 3" key="1">
    <citation type="journal article" date="2016" name="Nat. Commun.">
        <title>Thousands of microbial genomes shed light on interconnected biogeochemical processes in an aquifer system.</title>
        <authorList>
            <person name="Anantharaman K."/>
            <person name="Brown C.T."/>
            <person name="Hug L.A."/>
            <person name="Sharon I."/>
            <person name="Castelle C.J."/>
            <person name="Probst A.J."/>
            <person name="Thomas B.C."/>
            <person name="Singh A."/>
            <person name="Wilkins M.J."/>
            <person name="Karaoz U."/>
            <person name="Brodie E.L."/>
            <person name="Williams K.H."/>
            <person name="Hubbard S.S."/>
            <person name="Banfield J.F."/>
        </authorList>
    </citation>
    <scope>NUCLEOTIDE SEQUENCE [LARGE SCALE GENOMIC DNA]</scope>
</reference>
<dbReference type="Pfam" id="PF12705">
    <property type="entry name" value="PDDEXK_1"/>
    <property type="match status" value="1"/>
</dbReference>
<dbReference type="InterPro" id="IPR038726">
    <property type="entry name" value="PDDEXK_AddAB-type"/>
</dbReference>
<gene>
    <name evidence="2" type="ORF">A2W41_02030</name>
</gene>
<accession>A0A1G2FYW7</accession>